<dbReference type="Gene3D" id="1.10.10.60">
    <property type="entry name" value="Homeodomain-like"/>
    <property type="match status" value="1"/>
</dbReference>
<dbReference type="InterPro" id="IPR014048">
    <property type="entry name" value="MethylDNA_cys_MeTrfase_DNA-bd"/>
</dbReference>
<dbReference type="EMBL" id="VITR01000012">
    <property type="protein sequence ID" value="TWB38608.1"/>
    <property type="molecule type" value="Genomic_DNA"/>
</dbReference>
<evidence type="ECO:0000256" key="14">
    <source>
        <dbReference type="ARBA" id="ARBA00078299"/>
    </source>
</evidence>
<dbReference type="Pfam" id="PF12833">
    <property type="entry name" value="HTH_18"/>
    <property type="match status" value="1"/>
</dbReference>
<dbReference type="SMART" id="SM00342">
    <property type="entry name" value="HTH_ARAC"/>
    <property type="match status" value="1"/>
</dbReference>
<evidence type="ECO:0000256" key="11">
    <source>
        <dbReference type="ARBA" id="ARBA00023204"/>
    </source>
</evidence>
<dbReference type="AlphaFoldDB" id="A0A560GX64"/>
<dbReference type="FunFam" id="3.40.10.10:FF:000001">
    <property type="entry name" value="DNA-3-methyladenine glycosylase 2"/>
    <property type="match status" value="1"/>
</dbReference>
<dbReference type="InterPro" id="IPR016221">
    <property type="entry name" value="Bifunct_regulatory_prot_Ada"/>
</dbReference>
<evidence type="ECO:0000256" key="13">
    <source>
        <dbReference type="ARBA" id="ARBA00060908"/>
    </source>
</evidence>
<dbReference type="PIRSF" id="PIRSF000409">
    <property type="entry name" value="Ada"/>
    <property type="match status" value="1"/>
</dbReference>
<comment type="similarity">
    <text evidence="13">In the C-terminal section; belongs to the MGMT family.</text>
</comment>
<keyword evidence="7" id="KW-0805">Transcription regulation</keyword>
<dbReference type="GO" id="GO:0043565">
    <property type="term" value="F:sequence-specific DNA binding"/>
    <property type="evidence" value="ECO:0007669"/>
    <property type="project" value="InterPro"/>
</dbReference>
<dbReference type="InterPro" id="IPR004026">
    <property type="entry name" value="Ada_DNA_repair_Zn-bd"/>
</dbReference>
<evidence type="ECO:0000256" key="12">
    <source>
        <dbReference type="ARBA" id="ARBA00049348"/>
    </source>
</evidence>
<evidence type="ECO:0000256" key="15">
    <source>
        <dbReference type="PIRSR" id="PIRSR000409-1"/>
    </source>
</evidence>
<evidence type="ECO:0000256" key="4">
    <source>
        <dbReference type="ARBA" id="ARBA00022723"/>
    </source>
</evidence>
<accession>A0A560GX64</accession>
<feature type="binding site" evidence="16">
    <location>
        <position position="86"/>
    </location>
    <ligand>
        <name>Zn(2+)</name>
        <dbReference type="ChEBI" id="CHEBI:29105"/>
    </ligand>
</feature>
<keyword evidence="9" id="KW-0010">Activator</keyword>
<keyword evidence="4 16" id="KW-0479">Metal-binding</keyword>
<feature type="region of interest" description="Disordered" evidence="17">
    <location>
        <begin position="1"/>
        <end position="22"/>
    </location>
</feature>
<dbReference type="Pfam" id="PF01035">
    <property type="entry name" value="DNA_binding_1"/>
    <property type="match status" value="1"/>
</dbReference>
<comment type="caution">
    <text evidence="19">The sequence shown here is derived from an EMBL/GenBank/DDBJ whole genome shotgun (WGS) entry which is preliminary data.</text>
</comment>
<keyword evidence="10" id="KW-0804">Transcription</keyword>
<dbReference type="SUPFAM" id="SSF57884">
    <property type="entry name" value="Ada DNA repair protein, N-terminal domain (N-Ada 10)"/>
    <property type="match status" value="1"/>
</dbReference>
<evidence type="ECO:0000256" key="9">
    <source>
        <dbReference type="ARBA" id="ARBA00023159"/>
    </source>
</evidence>
<evidence type="ECO:0000313" key="20">
    <source>
        <dbReference type="Proteomes" id="UP000315751"/>
    </source>
</evidence>
<keyword evidence="20" id="KW-1185">Reference proteome</keyword>
<dbReference type="GO" id="GO:0032259">
    <property type="term" value="P:methylation"/>
    <property type="evidence" value="ECO:0007669"/>
    <property type="project" value="UniProtKB-KW"/>
</dbReference>
<name>A0A560GX64_9PROT</name>
<dbReference type="PANTHER" id="PTHR10815:SF14">
    <property type="entry name" value="BIFUNCTIONAL TRANSCRIPTIONAL ACTIVATOR_DNA REPAIR ENZYME ADA"/>
    <property type="match status" value="1"/>
</dbReference>
<dbReference type="PANTHER" id="PTHR10815">
    <property type="entry name" value="METHYLATED-DNA--PROTEIN-CYSTEINE METHYLTRANSFERASE"/>
    <property type="match status" value="1"/>
</dbReference>
<keyword evidence="11" id="KW-0234">DNA repair</keyword>
<evidence type="ECO:0000256" key="8">
    <source>
        <dbReference type="ARBA" id="ARBA00023125"/>
    </source>
</evidence>
<gene>
    <name evidence="19" type="ORF">FBZ90_11297</name>
</gene>
<dbReference type="InterPro" id="IPR009057">
    <property type="entry name" value="Homeodomain-like_sf"/>
</dbReference>
<dbReference type="GO" id="GO:0003700">
    <property type="term" value="F:DNA-binding transcription factor activity"/>
    <property type="evidence" value="ECO:0007669"/>
    <property type="project" value="InterPro"/>
</dbReference>
<dbReference type="GO" id="GO:0006307">
    <property type="term" value="P:DNA alkylation repair"/>
    <property type="evidence" value="ECO:0007669"/>
    <property type="project" value="UniProtKB-ARBA"/>
</dbReference>
<dbReference type="Gene3D" id="1.10.10.10">
    <property type="entry name" value="Winged helix-like DNA-binding domain superfamily/Winged helix DNA-binding domain"/>
    <property type="match status" value="1"/>
</dbReference>
<feature type="active site" description="Nucleophile; methyl group acceptor from either O6-methylguanine or O4-methylthymine" evidence="15">
    <location>
        <position position="337"/>
    </location>
</feature>
<dbReference type="SUPFAM" id="SSF46689">
    <property type="entry name" value="Homeodomain-like"/>
    <property type="match status" value="1"/>
</dbReference>
<dbReference type="InterPro" id="IPR035451">
    <property type="entry name" value="Ada-like_dom_sf"/>
</dbReference>
<evidence type="ECO:0000256" key="7">
    <source>
        <dbReference type="ARBA" id="ARBA00023015"/>
    </source>
</evidence>
<evidence type="ECO:0000256" key="3">
    <source>
        <dbReference type="ARBA" id="ARBA00022679"/>
    </source>
</evidence>
<feature type="domain" description="HTH araC/xylS-type" evidence="18">
    <location>
        <begin position="117"/>
        <end position="199"/>
    </location>
</feature>
<dbReference type="CDD" id="cd06445">
    <property type="entry name" value="ATase"/>
    <property type="match status" value="1"/>
</dbReference>
<dbReference type="SUPFAM" id="SSF53155">
    <property type="entry name" value="Methylated DNA-protein cysteine methyltransferase domain"/>
    <property type="match status" value="1"/>
</dbReference>
<sequence>MPRLTVSPTRALAHPSPARTTEADPRWQAVLVRDASQDGCFVYSVKTTGVYCRPSCPSRLAKPQNVAFHDSAASAEQAGFRPCKRCRPDQQGVAQRQAHLVAQACRTIEAAEDAPGLDALAAQAGLSPYHFHRVFKAITGLTPKAYAVAHRARRVREELARPGATVTTALYDAGFNASSRFYEAADGLLGMRPGDYRAGGANADIRFAVAQCSLGAVLVACSGRGICAIALGDDPEALVRDLQDRFPRARLTGDDPAFDALVAQVVGLVEAPGLGTDLPLDVRGTAFQQRVWQALRAIPAGQTVSYAQVAAGIGAPKAVRAVAQACANNVIAIAIPCHRVVRTDGALSGYRWGVDRKRALLARERGE</sequence>
<organism evidence="19 20">
    <name type="scientific">Nitrospirillum amazonense</name>
    <dbReference type="NCBI Taxonomy" id="28077"/>
    <lineage>
        <taxon>Bacteria</taxon>
        <taxon>Pseudomonadati</taxon>
        <taxon>Pseudomonadota</taxon>
        <taxon>Alphaproteobacteria</taxon>
        <taxon>Rhodospirillales</taxon>
        <taxon>Azospirillaceae</taxon>
        <taxon>Nitrospirillum</taxon>
    </lineage>
</organism>
<feature type="binding site" evidence="16">
    <location>
        <position position="56"/>
    </location>
    <ligand>
        <name>Zn(2+)</name>
        <dbReference type="ChEBI" id="CHEBI:29105"/>
    </ligand>
</feature>
<dbReference type="InterPro" id="IPR001497">
    <property type="entry name" value="MethylDNA_cys_MeTrfase_AS"/>
</dbReference>
<evidence type="ECO:0000256" key="1">
    <source>
        <dbReference type="ARBA" id="ARBA00001286"/>
    </source>
</evidence>
<dbReference type="SUPFAM" id="SSF46767">
    <property type="entry name" value="Methylated DNA-protein cysteine methyltransferase, C-terminal domain"/>
    <property type="match status" value="1"/>
</dbReference>
<evidence type="ECO:0000256" key="10">
    <source>
        <dbReference type="ARBA" id="ARBA00023163"/>
    </source>
</evidence>
<keyword evidence="6 16" id="KW-0862">Zinc</keyword>
<dbReference type="PROSITE" id="PS00374">
    <property type="entry name" value="MGMT"/>
    <property type="match status" value="1"/>
</dbReference>
<dbReference type="RefSeq" id="WP_145734695.1">
    <property type="nucleotide sequence ID" value="NZ_VITR01000012.1"/>
</dbReference>
<feature type="binding site" evidence="16">
    <location>
        <position position="83"/>
    </location>
    <ligand>
        <name>Zn(2+)</name>
        <dbReference type="ChEBI" id="CHEBI:29105"/>
    </ligand>
</feature>
<dbReference type="GO" id="GO:0003908">
    <property type="term" value="F:methylated-DNA-[protein]-cysteine S-methyltransferase activity"/>
    <property type="evidence" value="ECO:0007669"/>
    <property type="project" value="UniProtKB-EC"/>
</dbReference>
<dbReference type="InterPro" id="IPR036388">
    <property type="entry name" value="WH-like_DNA-bd_sf"/>
</dbReference>
<evidence type="ECO:0000256" key="2">
    <source>
        <dbReference type="ARBA" id="ARBA00022603"/>
    </source>
</evidence>
<dbReference type="Proteomes" id="UP000315751">
    <property type="component" value="Unassembled WGS sequence"/>
</dbReference>
<evidence type="ECO:0000313" key="19">
    <source>
        <dbReference type="EMBL" id="TWB38608.1"/>
    </source>
</evidence>
<keyword evidence="2 19" id="KW-0489">Methyltransferase</keyword>
<dbReference type="InterPro" id="IPR008332">
    <property type="entry name" value="MethylG_MeTrfase_N"/>
</dbReference>
<comment type="catalytic activity">
    <reaction evidence="1">
        <text>a 4-O-methyl-thymidine in DNA + L-cysteinyl-[protein] = a thymidine in DNA + S-methyl-L-cysteinyl-[protein]</text>
        <dbReference type="Rhea" id="RHEA:53428"/>
        <dbReference type="Rhea" id="RHEA-COMP:10131"/>
        <dbReference type="Rhea" id="RHEA-COMP:10132"/>
        <dbReference type="Rhea" id="RHEA-COMP:13555"/>
        <dbReference type="Rhea" id="RHEA-COMP:13556"/>
        <dbReference type="ChEBI" id="CHEBI:29950"/>
        <dbReference type="ChEBI" id="CHEBI:82612"/>
        <dbReference type="ChEBI" id="CHEBI:137386"/>
        <dbReference type="ChEBI" id="CHEBI:137387"/>
        <dbReference type="EC" id="2.1.1.63"/>
    </reaction>
</comment>
<dbReference type="NCBIfam" id="TIGR00589">
    <property type="entry name" value="ogt"/>
    <property type="match status" value="1"/>
</dbReference>
<feature type="binding site" evidence="16">
    <location>
        <position position="52"/>
    </location>
    <ligand>
        <name>Zn(2+)</name>
        <dbReference type="ChEBI" id="CHEBI:29105"/>
    </ligand>
</feature>
<protein>
    <recommendedName>
        <fullName evidence="14">Regulatory protein of adaptive response</fullName>
    </recommendedName>
</protein>
<comment type="cofactor">
    <cofactor evidence="16">
        <name>Zn(2+)</name>
        <dbReference type="ChEBI" id="CHEBI:29105"/>
    </cofactor>
    <text evidence="16">Binds 1 zinc ion per subunit.</text>
</comment>
<dbReference type="Pfam" id="PF02805">
    <property type="entry name" value="Ada_Zn_binding"/>
    <property type="match status" value="1"/>
</dbReference>
<keyword evidence="8" id="KW-0238">DNA-binding</keyword>
<feature type="active site" description="Nucleophile; methyl group acceptor from methylphosphotriester" evidence="15">
    <location>
        <position position="52"/>
    </location>
</feature>
<evidence type="ECO:0000259" key="18">
    <source>
        <dbReference type="PROSITE" id="PS01124"/>
    </source>
</evidence>
<keyword evidence="5" id="KW-0227">DNA damage</keyword>
<dbReference type="FunFam" id="1.10.10.10:FF:000410">
    <property type="entry name" value="ADA regulatory protein, putative"/>
    <property type="match status" value="1"/>
</dbReference>
<dbReference type="InterPro" id="IPR036217">
    <property type="entry name" value="MethylDNA_cys_MeTrfase_DNAb"/>
</dbReference>
<dbReference type="OrthoDB" id="9802228at2"/>
<evidence type="ECO:0000256" key="17">
    <source>
        <dbReference type="SAM" id="MobiDB-lite"/>
    </source>
</evidence>
<keyword evidence="3 19" id="KW-0808">Transferase</keyword>
<dbReference type="InterPro" id="IPR018060">
    <property type="entry name" value="HTH_AraC"/>
</dbReference>
<dbReference type="InterPro" id="IPR036631">
    <property type="entry name" value="MGMT_N_sf"/>
</dbReference>
<dbReference type="Pfam" id="PF02870">
    <property type="entry name" value="Methyltransf_1N"/>
    <property type="match status" value="1"/>
</dbReference>
<comment type="catalytic activity">
    <reaction evidence="12">
        <text>a 6-O-methyl-2'-deoxyguanosine in DNA + L-cysteinyl-[protein] = S-methyl-L-cysteinyl-[protein] + a 2'-deoxyguanosine in DNA</text>
        <dbReference type="Rhea" id="RHEA:24000"/>
        <dbReference type="Rhea" id="RHEA-COMP:10131"/>
        <dbReference type="Rhea" id="RHEA-COMP:10132"/>
        <dbReference type="Rhea" id="RHEA-COMP:11367"/>
        <dbReference type="Rhea" id="RHEA-COMP:11368"/>
        <dbReference type="ChEBI" id="CHEBI:29950"/>
        <dbReference type="ChEBI" id="CHEBI:82612"/>
        <dbReference type="ChEBI" id="CHEBI:85445"/>
        <dbReference type="ChEBI" id="CHEBI:85448"/>
        <dbReference type="EC" id="2.1.1.63"/>
    </reaction>
</comment>
<dbReference type="Gene3D" id="3.30.160.70">
    <property type="entry name" value="Methylated DNA-protein cysteine methyltransferase domain"/>
    <property type="match status" value="1"/>
</dbReference>
<dbReference type="PROSITE" id="PS01124">
    <property type="entry name" value="HTH_ARAC_FAMILY_2"/>
    <property type="match status" value="1"/>
</dbReference>
<dbReference type="Gene3D" id="3.40.10.10">
    <property type="entry name" value="DNA Methylphosphotriester Repair Domain"/>
    <property type="match status" value="1"/>
</dbReference>
<evidence type="ECO:0000256" key="5">
    <source>
        <dbReference type="ARBA" id="ARBA00022763"/>
    </source>
</evidence>
<dbReference type="GO" id="GO:0008270">
    <property type="term" value="F:zinc ion binding"/>
    <property type="evidence" value="ECO:0007669"/>
    <property type="project" value="InterPro"/>
</dbReference>
<evidence type="ECO:0000256" key="16">
    <source>
        <dbReference type="PIRSR" id="PIRSR000409-3"/>
    </source>
</evidence>
<evidence type="ECO:0000256" key="6">
    <source>
        <dbReference type="ARBA" id="ARBA00022833"/>
    </source>
</evidence>
<proteinExistence type="inferred from homology"/>
<dbReference type="NCBIfam" id="NF011964">
    <property type="entry name" value="PRK15435.1"/>
    <property type="match status" value="1"/>
</dbReference>
<reference evidence="19 20" key="1">
    <citation type="submission" date="2019-06" db="EMBL/GenBank/DDBJ databases">
        <title>Genomic Encyclopedia of Type Strains, Phase IV (KMG-V): Genome sequencing to study the core and pangenomes of soil and plant-associated prokaryotes.</title>
        <authorList>
            <person name="Whitman W."/>
        </authorList>
    </citation>
    <scope>NUCLEOTIDE SEQUENCE [LARGE SCALE GENOMIC DNA]</scope>
    <source>
        <strain evidence="19 20">BR 11622</strain>
    </source>
</reference>